<dbReference type="InterPro" id="IPR048493">
    <property type="entry name" value="DUF1980_N"/>
</dbReference>
<evidence type="ECO:0000259" key="3">
    <source>
        <dbReference type="Pfam" id="PF09323"/>
    </source>
</evidence>
<comment type="caution">
    <text evidence="5">The sequence shown here is derived from an EMBL/GenBank/DDBJ whole genome shotgun (WGS) entry which is preliminary data.</text>
</comment>
<feature type="domain" description="DUF1980" evidence="3">
    <location>
        <begin position="14"/>
        <end position="118"/>
    </location>
</feature>
<dbReference type="Proteomes" id="UP000609323">
    <property type="component" value="Unassembled WGS sequence"/>
</dbReference>
<evidence type="ECO:0000256" key="1">
    <source>
        <dbReference type="SAM" id="MobiDB-lite"/>
    </source>
</evidence>
<dbReference type="NCBIfam" id="TIGR03943">
    <property type="entry name" value="TIGR03943 family putative permease subunit"/>
    <property type="match status" value="1"/>
</dbReference>
<feature type="compositionally biased region" description="Basic and acidic residues" evidence="1">
    <location>
        <begin position="125"/>
        <end position="135"/>
    </location>
</feature>
<dbReference type="InterPro" id="IPR048447">
    <property type="entry name" value="DUF1980_C"/>
</dbReference>
<dbReference type="EMBL" id="BMHF01000013">
    <property type="protein sequence ID" value="GGA45670.1"/>
    <property type="molecule type" value="Genomic_DNA"/>
</dbReference>
<evidence type="ECO:0000313" key="5">
    <source>
        <dbReference type="EMBL" id="GGA45670.1"/>
    </source>
</evidence>
<gene>
    <name evidence="5" type="primary">ycgQ</name>
    <name evidence="5" type="ORF">GCM10010917_33730</name>
</gene>
<dbReference type="Pfam" id="PF09323">
    <property type="entry name" value="DUF1980"/>
    <property type="match status" value="1"/>
</dbReference>
<sequence length="327" mass="35065">MNISPSSRLHYGLQAALMFALALYIGSLVKTNALHYYLAPRMEKWMLLCPILLGLMAVFTAYRAIAPDDDPVCGCSHEVPKSLFKRMTIYVLFLLPVAFGALMPNRALGSAAASTKGFSLTSPLQEEHVSKEKAALRPAAEEAPQEAGSGAGSGAGAGSSNQAVRPAKVFTAPDEYNEEFAWLATLLYAKPIINVTPDIYSETIGAIELYKEDFIGKSISLTGFVYKDTALEQPAGEFAVGRFLVLCCTADALPFGVLVKSPQNAVSFNKDTWVKVTGKINVETVGGQQVLKIDAAQINATAQPSVPYVYPNADSVAAFEQDQNGNK</sequence>
<evidence type="ECO:0000313" key="6">
    <source>
        <dbReference type="Proteomes" id="UP000609323"/>
    </source>
</evidence>
<keyword evidence="2" id="KW-1133">Transmembrane helix</keyword>
<dbReference type="Pfam" id="PF21537">
    <property type="entry name" value="DUF1980_C"/>
    <property type="match status" value="1"/>
</dbReference>
<keyword evidence="2" id="KW-0812">Transmembrane</keyword>
<organism evidence="5 6">
    <name type="scientific">Paenibacillus physcomitrellae</name>
    <dbReference type="NCBI Taxonomy" id="1619311"/>
    <lineage>
        <taxon>Bacteria</taxon>
        <taxon>Bacillati</taxon>
        <taxon>Bacillota</taxon>
        <taxon>Bacilli</taxon>
        <taxon>Bacillales</taxon>
        <taxon>Paenibacillaceae</taxon>
        <taxon>Paenibacillus</taxon>
    </lineage>
</organism>
<evidence type="ECO:0000256" key="2">
    <source>
        <dbReference type="SAM" id="Phobius"/>
    </source>
</evidence>
<dbReference type="InterPro" id="IPR015402">
    <property type="entry name" value="DUF1980"/>
</dbReference>
<feature type="transmembrane region" description="Helical" evidence="2">
    <location>
        <begin position="45"/>
        <end position="66"/>
    </location>
</feature>
<keyword evidence="2" id="KW-0472">Membrane</keyword>
<feature type="transmembrane region" description="Helical" evidence="2">
    <location>
        <begin position="86"/>
        <end position="103"/>
    </location>
</feature>
<dbReference type="PANTHER" id="PTHR40047">
    <property type="entry name" value="UPF0703 PROTEIN YCGQ"/>
    <property type="match status" value="1"/>
</dbReference>
<feature type="domain" description="DUF1980" evidence="4">
    <location>
        <begin position="174"/>
        <end position="311"/>
    </location>
</feature>
<proteinExistence type="predicted"/>
<dbReference type="RefSeq" id="WP_094092655.1">
    <property type="nucleotide sequence ID" value="NZ_BMHF01000013.1"/>
</dbReference>
<name>A0ABQ1GL56_9BACL</name>
<feature type="transmembrane region" description="Helical" evidence="2">
    <location>
        <begin position="12"/>
        <end position="33"/>
    </location>
</feature>
<protein>
    <submittedName>
        <fullName evidence="5">Permease</fullName>
    </submittedName>
</protein>
<accession>A0ABQ1GL56</accession>
<dbReference type="InterPro" id="IPR052955">
    <property type="entry name" value="UPF0703_membrane_permease"/>
</dbReference>
<keyword evidence="6" id="KW-1185">Reference proteome</keyword>
<reference evidence="6" key="1">
    <citation type="journal article" date="2019" name="Int. J. Syst. Evol. Microbiol.">
        <title>The Global Catalogue of Microorganisms (GCM) 10K type strain sequencing project: providing services to taxonomists for standard genome sequencing and annotation.</title>
        <authorList>
            <consortium name="The Broad Institute Genomics Platform"/>
            <consortium name="The Broad Institute Genome Sequencing Center for Infectious Disease"/>
            <person name="Wu L."/>
            <person name="Ma J."/>
        </authorList>
    </citation>
    <scope>NUCLEOTIDE SEQUENCE [LARGE SCALE GENOMIC DNA]</scope>
    <source>
        <strain evidence="6">CGMCC 1.15044</strain>
    </source>
</reference>
<dbReference type="PANTHER" id="PTHR40047:SF1">
    <property type="entry name" value="UPF0703 PROTEIN YCGQ"/>
    <property type="match status" value="1"/>
</dbReference>
<evidence type="ECO:0000259" key="4">
    <source>
        <dbReference type="Pfam" id="PF21537"/>
    </source>
</evidence>
<feature type="region of interest" description="Disordered" evidence="1">
    <location>
        <begin position="123"/>
        <end position="161"/>
    </location>
</feature>